<accession>A0ACC2AWZ0</accession>
<reference evidence="2" key="1">
    <citation type="journal article" date="2024" name="Proc. Natl. Acad. Sci. U.S.A.">
        <title>Extraordinary preservation of gene collinearity over three hundred million years revealed in homosporous lycophytes.</title>
        <authorList>
            <person name="Li C."/>
            <person name="Wickell D."/>
            <person name="Kuo L.Y."/>
            <person name="Chen X."/>
            <person name="Nie B."/>
            <person name="Liao X."/>
            <person name="Peng D."/>
            <person name="Ji J."/>
            <person name="Jenkins J."/>
            <person name="Williams M."/>
            <person name="Shu S."/>
            <person name="Plott C."/>
            <person name="Barry K."/>
            <person name="Rajasekar S."/>
            <person name="Grimwood J."/>
            <person name="Han X."/>
            <person name="Sun S."/>
            <person name="Hou Z."/>
            <person name="He W."/>
            <person name="Dai G."/>
            <person name="Sun C."/>
            <person name="Schmutz J."/>
            <person name="Leebens-Mack J.H."/>
            <person name="Li F.W."/>
            <person name="Wang L."/>
        </authorList>
    </citation>
    <scope>NUCLEOTIDE SEQUENCE [LARGE SCALE GENOMIC DNA]</scope>
    <source>
        <strain evidence="2">cv. PW_Plant_1</strain>
    </source>
</reference>
<keyword evidence="2" id="KW-1185">Reference proteome</keyword>
<evidence type="ECO:0000313" key="1">
    <source>
        <dbReference type="EMBL" id="KAJ7521544.1"/>
    </source>
</evidence>
<organism evidence="1 2">
    <name type="scientific">Diphasiastrum complanatum</name>
    <name type="common">Issler's clubmoss</name>
    <name type="synonym">Lycopodium complanatum</name>
    <dbReference type="NCBI Taxonomy" id="34168"/>
    <lineage>
        <taxon>Eukaryota</taxon>
        <taxon>Viridiplantae</taxon>
        <taxon>Streptophyta</taxon>
        <taxon>Embryophyta</taxon>
        <taxon>Tracheophyta</taxon>
        <taxon>Lycopodiopsida</taxon>
        <taxon>Lycopodiales</taxon>
        <taxon>Lycopodiaceae</taxon>
        <taxon>Lycopodioideae</taxon>
        <taxon>Diphasiastrum</taxon>
    </lineage>
</organism>
<gene>
    <name evidence="1" type="ORF">O6H91_19G058800</name>
</gene>
<dbReference type="EMBL" id="CM055110">
    <property type="protein sequence ID" value="KAJ7521544.1"/>
    <property type="molecule type" value="Genomic_DNA"/>
</dbReference>
<sequence>MCCCSFLLFALRSSGFMASALCRHILLVTPSVADTVTRAGRFPHTLKCSFRFAEGLRLRHGTWSKNLFSYANSRVEIIRFHNKIATSAASSQQQETVTDEEHIDDLRVPITVITGFLGSGKTTLLNHVLTAEHGKRIAVIENEYGEVDIDSSLVVAQKSGTEDILMLNNGCLCCTVRGDLVRMIEELLKTKRDKFDHILIETTGLANPSPIIQTFYMEESLVDHVKLDGVVTLVDAKHASQHLNEVKPDGVVNEAIEQIAYADRILLNKIDLVGEPELDALSYRLKRINEMARIKRTKFGVVDMEFVLGVGGFDVERVVSDITQLAAAESSAKEHSHDHDEHSHEDDHHHEHDHEHSHDKGETGHDHKHDHVHDPCVSSLSIECDGNLDLEKVDDWLGNLVEENADDLYRMKGVLSIEGVETQFIFQGVHALFDGMNGRPWRKDEKRINKIVFIGKDLDKEAIKKRFFECLVPAKQTVPTARG</sequence>
<proteinExistence type="predicted"/>
<protein>
    <submittedName>
        <fullName evidence="1">Uncharacterized protein</fullName>
    </submittedName>
</protein>
<evidence type="ECO:0000313" key="2">
    <source>
        <dbReference type="Proteomes" id="UP001162992"/>
    </source>
</evidence>
<dbReference type="Proteomes" id="UP001162992">
    <property type="component" value="Chromosome 19"/>
</dbReference>
<name>A0ACC2AWZ0_DIPCM</name>
<comment type="caution">
    <text evidence="1">The sequence shown here is derived from an EMBL/GenBank/DDBJ whole genome shotgun (WGS) entry which is preliminary data.</text>
</comment>